<proteinExistence type="predicted"/>
<dbReference type="eggNOG" id="ENOG502QT73">
    <property type="taxonomic scope" value="Eukaryota"/>
</dbReference>
<keyword evidence="2" id="KW-0833">Ubl conjugation pathway</keyword>
<dbReference type="SMART" id="SM00256">
    <property type="entry name" value="FBOX"/>
    <property type="match status" value="1"/>
</dbReference>
<keyword evidence="6" id="KW-1185">Reference proteome</keyword>
<organism evidence="5 6">
    <name type="scientific">Micromonas commoda (strain RCC299 / NOUM17 / CCMP2709)</name>
    <name type="common">Picoplanktonic green alga</name>
    <dbReference type="NCBI Taxonomy" id="296587"/>
    <lineage>
        <taxon>Eukaryota</taxon>
        <taxon>Viridiplantae</taxon>
        <taxon>Chlorophyta</taxon>
        <taxon>Mamiellophyceae</taxon>
        <taxon>Mamiellales</taxon>
        <taxon>Mamiellaceae</taxon>
        <taxon>Micromonas</taxon>
    </lineage>
</organism>
<dbReference type="PROSITE" id="PS50181">
    <property type="entry name" value="FBOX"/>
    <property type="match status" value="1"/>
</dbReference>
<feature type="region of interest" description="Disordered" evidence="3">
    <location>
        <begin position="326"/>
        <end position="353"/>
    </location>
</feature>
<feature type="domain" description="F-box" evidence="4">
    <location>
        <begin position="78"/>
        <end position="124"/>
    </location>
</feature>
<dbReference type="FunCoup" id="C1E7X0">
    <property type="interactions" value="282"/>
</dbReference>
<dbReference type="PANTHER" id="PTHR46550">
    <property type="entry name" value="F-BOX ONLY PROTEIN 3"/>
    <property type="match status" value="1"/>
</dbReference>
<dbReference type="RefSeq" id="XP_002502795.1">
    <property type="nucleotide sequence ID" value="XM_002502749.1"/>
</dbReference>
<dbReference type="GO" id="GO:0005737">
    <property type="term" value="C:cytoplasm"/>
    <property type="evidence" value="ECO:0007669"/>
    <property type="project" value="TreeGrafter"/>
</dbReference>
<dbReference type="KEGG" id="mis:MICPUN_82977"/>
<evidence type="ECO:0000256" key="1">
    <source>
        <dbReference type="ARBA" id="ARBA00004906"/>
    </source>
</evidence>
<feature type="compositionally biased region" description="Basic and acidic residues" evidence="3">
    <location>
        <begin position="60"/>
        <end position="78"/>
    </location>
</feature>
<dbReference type="InterPro" id="IPR001810">
    <property type="entry name" value="F-box_dom"/>
</dbReference>
<gene>
    <name evidence="5" type="ORF">MICPUN_82977</name>
</gene>
<dbReference type="InterPro" id="IPR036047">
    <property type="entry name" value="F-box-like_dom_sf"/>
</dbReference>
<protein>
    <recommendedName>
        <fullName evidence="4">F-box domain-containing protein</fullName>
    </recommendedName>
</protein>
<dbReference type="Gene3D" id="1.20.1280.50">
    <property type="match status" value="1"/>
</dbReference>
<dbReference type="PANTHER" id="PTHR46550:SF1">
    <property type="entry name" value="F-BOX PROTEIN 3"/>
    <property type="match status" value="1"/>
</dbReference>
<comment type="pathway">
    <text evidence="1">Protein modification; protein ubiquitination.</text>
</comment>
<sequence>MAAAVAVEVAAPVHFENEDSSDDDNFADELEAQLFEAEARRDAIGVKRERDEKGLDEEEPSTKRVVRDAGRAEQHDGREGLTTLPLELSLQILRWLSPEDLTSCATTCRALRLAASEDSLWRRCFCSRFGHPKRPGVRSWRALYFQEDARELRLTTSSAPPDLRHLYAQMQSAKRAQPPATLTDDALLTLTDAENVMRWRAQRGLSDGSDPASAHTCSIANGCSYRRFGADIFVCERTGRAHVCDDSCRERVVDMDGMSEMCSISGRSFDRFLGDGAEGMGAGHVEGGAGEVGFTGERGWLGRAFEAGYGASSEKELYAALWGGDGSAGMRANRGVDSDDEVGSDESSDYDSE</sequence>
<feature type="compositionally biased region" description="Acidic residues" evidence="3">
    <location>
        <begin position="338"/>
        <end position="353"/>
    </location>
</feature>
<reference evidence="5 6" key="1">
    <citation type="journal article" date="2009" name="Science">
        <title>Green evolution and dynamic adaptations revealed by genomes of the marine picoeukaryotes Micromonas.</title>
        <authorList>
            <person name="Worden A.Z."/>
            <person name="Lee J.H."/>
            <person name="Mock T."/>
            <person name="Rouze P."/>
            <person name="Simmons M.P."/>
            <person name="Aerts A.L."/>
            <person name="Allen A.E."/>
            <person name="Cuvelier M.L."/>
            <person name="Derelle E."/>
            <person name="Everett M.V."/>
            <person name="Foulon E."/>
            <person name="Grimwood J."/>
            <person name="Gundlach H."/>
            <person name="Henrissat B."/>
            <person name="Napoli C."/>
            <person name="McDonald S.M."/>
            <person name="Parker M.S."/>
            <person name="Rombauts S."/>
            <person name="Salamov A."/>
            <person name="Von Dassow P."/>
            <person name="Badger J.H."/>
            <person name="Coutinho P.M."/>
            <person name="Demir E."/>
            <person name="Dubchak I."/>
            <person name="Gentemann C."/>
            <person name="Eikrem W."/>
            <person name="Gready J.E."/>
            <person name="John U."/>
            <person name="Lanier W."/>
            <person name="Lindquist E.A."/>
            <person name="Lucas S."/>
            <person name="Mayer K.F."/>
            <person name="Moreau H."/>
            <person name="Not F."/>
            <person name="Otillar R."/>
            <person name="Panaud O."/>
            <person name="Pangilinan J."/>
            <person name="Paulsen I."/>
            <person name="Piegu B."/>
            <person name="Poliakov A."/>
            <person name="Robbens S."/>
            <person name="Schmutz J."/>
            <person name="Toulza E."/>
            <person name="Wyss T."/>
            <person name="Zelensky A."/>
            <person name="Zhou K."/>
            <person name="Armbrust E.V."/>
            <person name="Bhattacharya D."/>
            <person name="Goodenough U.W."/>
            <person name="Van de Peer Y."/>
            <person name="Grigoriev I.V."/>
        </authorList>
    </citation>
    <scope>NUCLEOTIDE SEQUENCE [LARGE SCALE GENOMIC DNA]</scope>
    <source>
        <strain evidence="6">RCC299 / NOUM17</strain>
    </source>
</reference>
<evidence type="ECO:0000313" key="6">
    <source>
        <dbReference type="Proteomes" id="UP000002009"/>
    </source>
</evidence>
<name>C1E7X0_MICCC</name>
<dbReference type="EMBL" id="CP001327">
    <property type="protein sequence ID" value="ACO64053.1"/>
    <property type="molecule type" value="Genomic_DNA"/>
</dbReference>
<accession>C1E7X0</accession>
<dbReference type="InterPro" id="IPR052121">
    <property type="entry name" value="F-box_SCF_Substrate_Recog"/>
</dbReference>
<evidence type="ECO:0000259" key="4">
    <source>
        <dbReference type="PROSITE" id="PS50181"/>
    </source>
</evidence>
<dbReference type="InParanoid" id="C1E7X0"/>
<feature type="region of interest" description="Disordered" evidence="3">
    <location>
        <begin position="45"/>
        <end position="78"/>
    </location>
</feature>
<evidence type="ECO:0000313" key="5">
    <source>
        <dbReference type="EMBL" id="ACO64053.1"/>
    </source>
</evidence>
<dbReference type="Pfam" id="PF12937">
    <property type="entry name" value="F-box-like"/>
    <property type="match status" value="1"/>
</dbReference>
<dbReference type="OrthoDB" id="3219396at2759"/>
<evidence type="ECO:0000256" key="3">
    <source>
        <dbReference type="SAM" id="MobiDB-lite"/>
    </source>
</evidence>
<dbReference type="GeneID" id="8244438"/>
<dbReference type="OMA" id="QHNGQEN"/>
<dbReference type="AlphaFoldDB" id="C1E7X0"/>
<dbReference type="SUPFAM" id="SSF81383">
    <property type="entry name" value="F-box domain"/>
    <property type="match status" value="1"/>
</dbReference>
<evidence type="ECO:0000256" key="2">
    <source>
        <dbReference type="ARBA" id="ARBA00022786"/>
    </source>
</evidence>
<dbReference type="CDD" id="cd22166">
    <property type="entry name" value="F-box_AtSKIP31-like"/>
    <property type="match status" value="1"/>
</dbReference>
<dbReference type="Proteomes" id="UP000002009">
    <property type="component" value="Chromosome 6"/>
</dbReference>